<dbReference type="InterPro" id="IPR045590">
    <property type="entry name" value="DUF6463"/>
</dbReference>
<proteinExistence type="predicted"/>
<keyword evidence="1" id="KW-0472">Membrane</keyword>
<protein>
    <submittedName>
        <fullName evidence="2">Uncharacterized protein</fullName>
    </submittedName>
</protein>
<dbReference type="Pfam" id="PF20064">
    <property type="entry name" value="DUF6463"/>
    <property type="match status" value="1"/>
</dbReference>
<evidence type="ECO:0000256" key="1">
    <source>
        <dbReference type="SAM" id="Phobius"/>
    </source>
</evidence>
<evidence type="ECO:0000313" key="3">
    <source>
        <dbReference type="Proteomes" id="UP000283644"/>
    </source>
</evidence>
<comment type="caution">
    <text evidence="2">The sequence shown here is derived from an EMBL/GenBank/DDBJ whole genome shotgun (WGS) entry which is preliminary data.</text>
</comment>
<accession>A0A417XYQ9</accession>
<dbReference type="AlphaFoldDB" id="A0A417XYQ9"/>
<sequence>MSRRLLSWASGILLVLGVGHAVVSVIIDWSRVADWLGDGLWATVPLIPEQTVDDQAVVAAFWGGVGSFAVPLVLLGLLVRHLAARGVPVPAWVGWGVAGWCVLGGIMLVPSPFFVGVVPGVLIVLAARDDRPVATAPAPDRSSVPGR</sequence>
<dbReference type="RefSeq" id="WP_118926741.1">
    <property type="nucleotide sequence ID" value="NZ_QXGH01000023.1"/>
</dbReference>
<keyword evidence="3" id="KW-1185">Reference proteome</keyword>
<organism evidence="2 3">
    <name type="scientific">Nocardioides immobilis</name>
    <dbReference type="NCBI Taxonomy" id="2049295"/>
    <lineage>
        <taxon>Bacteria</taxon>
        <taxon>Bacillati</taxon>
        <taxon>Actinomycetota</taxon>
        <taxon>Actinomycetes</taxon>
        <taxon>Propionibacteriales</taxon>
        <taxon>Nocardioidaceae</taxon>
        <taxon>Nocardioides</taxon>
    </lineage>
</organism>
<gene>
    <name evidence="2" type="ORF">D0Z08_18495</name>
</gene>
<evidence type="ECO:0000313" key="2">
    <source>
        <dbReference type="EMBL" id="RHW25502.1"/>
    </source>
</evidence>
<feature type="transmembrane region" description="Helical" evidence="1">
    <location>
        <begin position="91"/>
        <end position="115"/>
    </location>
</feature>
<keyword evidence="1" id="KW-1133">Transmembrane helix</keyword>
<dbReference type="Proteomes" id="UP000283644">
    <property type="component" value="Unassembled WGS sequence"/>
</dbReference>
<name>A0A417XYQ9_9ACTN</name>
<dbReference type="OrthoDB" id="3574450at2"/>
<reference evidence="2 3" key="1">
    <citation type="submission" date="2018-09" db="EMBL/GenBank/DDBJ databases">
        <title>Genome sequencing of Nocardioides immobilis CCTCC AB 2017083 for comparison to Nocardioides silvaticus.</title>
        <authorList>
            <person name="Li C."/>
            <person name="Wang G."/>
        </authorList>
    </citation>
    <scope>NUCLEOTIDE SEQUENCE [LARGE SCALE GENOMIC DNA]</scope>
    <source>
        <strain evidence="2 3">CCTCC AB 2017083</strain>
    </source>
</reference>
<keyword evidence="1" id="KW-0812">Transmembrane</keyword>
<dbReference type="EMBL" id="QXGH01000023">
    <property type="protein sequence ID" value="RHW25502.1"/>
    <property type="molecule type" value="Genomic_DNA"/>
</dbReference>
<feature type="transmembrane region" description="Helical" evidence="1">
    <location>
        <begin position="56"/>
        <end position="79"/>
    </location>
</feature>